<sequence length="278" mass="31882">MDSQHALLKSTGAEKPSSWVPLLDQPLHAVRKLRLVCVSAGFSGLILAHKIKYDLKMDDFIQLQIYEKSPDVGGAWYENRYPGAACDVPARESLYYFVMAARLTAHQQIPVFPFEPNPNWTSFYACGPEIWRYMKDTSVNGKWKLSINQLGNVIEDECDIFVNASGFLNKWSWPNISRLHDFKGKLLHTANWDTTYDWTGKSVAVIGNGSSAIQLVPHVQKTAKRVVNYVRNPTWVATNYLEDYANGNHHYSEKQRKNFRENPELLFKLRKTLEHAYA</sequence>
<gene>
    <name evidence="1" type="ORF">NCS57_01462900</name>
</gene>
<accession>A0ACC0QCX8</accession>
<organism evidence="1 2">
    <name type="scientific">Fusarium keratoplasticum</name>
    <dbReference type="NCBI Taxonomy" id="1328300"/>
    <lineage>
        <taxon>Eukaryota</taxon>
        <taxon>Fungi</taxon>
        <taxon>Dikarya</taxon>
        <taxon>Ascomycota</taxon>
        <taxon>Pezizomycotina</taxon>
        <taxon>Sordariomycetes</taxon>
        <taxon>Hypocreomycetidae</taxon>
        <taxon>Hypocreales</taxon>
        <taxon>Nectriaceae</taxon>
        <taxon>Fusarium</taxon>
        <taxon>Fusarium solani species complex</taxon>
    </lineage>
</organism>
<keyword evidence="2" id="KW-1185">Reference proteome</keyword>
<dbReference type="Proteomes" id="UP001065298">
    <property type="component" value="Chromosome 13"/>
</dbReference>
<evidence type="ECO:0000313" key="2">
    <source>
        <dbReference type="Proteomes" id="UP001065298"/>
    </source>
</evidence>
<protein>
    <submittedName>
        <fullName evidence="1">Uncharacterized protein</fullName>
    </submittedName>
</protein>
<dbReference type="EMBL" id="CM046515">
    <property type="protein sequence ID" value="KAI8649263.1"/>
    <property type="molecule type" value="Genomic_DNA"/>
</dbReference>
<evidence type="ECO:0000313" key="1">
    <source>
        <dbReference type="EMBL" id="KAI8649263.1"/>
    </source>
</evidence>
<name>A0ACC0QCX8_9HYPO</name>
<reference evidence="1" key="1">
    <citation type="submission" date="2022-06" db="EMBL/GenBank/DDBJ databases">
        <title>Fusarium solani species complex genomes reveal bases of compartmentalisation and animal pathogenesis.</title>
        <authorList>
            <person name="Tsai I.J."/>
        </authorList>
    </citation>
    <scope>NUCLEOTIDE SEQUENCE</scope>
    <source>
        <strain evidence="1">Fu6.1</strain>
    </source>
</reference>
<comment type="caution">
    <text evidence="1">The sequence shown here is derived from an EMBL/GenBank/DDBJ whole genome shotgun (WGS) entry which is preliminary data.</text>
</comment>
<proteinExistence type="predicted"/>